<gene>
    <name evidence="3" type="ORF">DL237_19750</name>
</gene>
<protein>
    <submittedName>
        <fullName evidence="3">DUF4062 domain-containing protein</fullName>
    </submittedName>
</protein>
<sequence>MQDKRFQIFISSTYEDLKEERRAVEEVVISTGDFPVQMEAFPAADEDQFEFIKSLIDQCDYYVLIIAGRYGTQADGGLSYTEKEYRYAVSKNVPVLVMLHNDRGSLSADKTEEASSGKKKLEKFISEASDGRLRKGWNTVDGLKLAVREALDHAKATKPRTGWVRGNSVASIEALEELNSLRKENAKFKEMVGELEIDIPFPDLPDHNEQIEIHLSPNVRRGGGYGTNEPFGNPATIWCSWIAAFPLFFSNLDWSTSDYNDEYFYHVIEDKSCMQIGSAFATQMAGSEMNETHRISKNTLERLISYYTEAGFMRQQGAGEPFTETAKKFARRQRIHSDGKSDEFFLIDGDLNINDPNEIPF</sequence>
<evidence type="ECO:0000313" key="3">
    <source>
        <dbReference type="EMBL" id="RII36965.1"/>
    </source>
</evidence>
<dbReference type="InterPro" id="IPR025139">
    <property type="entry name" value="DUF4062"/>
</dbReference>
<dbReference type="RefSeq" id="WP_119400712.1">
    <property type="nucleotide sequence ID" value="NZ_QWJJ01000026.1"/>
</dbReference>
<feature type="coiled-coil region" evidence="1">
    <location>
        <begin position="171"/>
        <end position="198"/>
    </location>
</feature>
<feature type="domain" description="DUF4062" evidence="2">
    <location>
        <begin position="7"/>
        <end position="88"/>
    </location>
</feature>
<proteinExistence type="predicted"/>
<evidence type="ECO:0000313" key="4">
    <source>
        <dbReference type="Proteomes" id="UP000265848"/>
    </source>
</evidence>
<name>A0A399IUZ2_9RHOB</name>
<reference evidence="3 4" key="1">
    <citation type="submission" date="2018-08" db="EMBL/GenBank/DDBJ databases">
        <title>Pseudooceanicola sediminis CY03 in the family Rhodobacteracea.</title>
        <authorList>
            <person name="Zhang Y.-J."/>
        </authorList>
    </citation>
    <scope>NUCLEOTIDE SEQUENCE [LARGE SCALE GENOMIC DNA]</scope>
    <source>
        <strain evidence="3 4">CY03</strain>
    </source>
</reference>
<dbReference type="OrthoDB" id="72299at2"/>
<dbReference type="EMBL" id="QWJJ01000026">
    <property type="protein sequence ID" value="RII36965.1"/>
    <property type="molecule type" value="Genomic_DNA"/>
</dbReference>
<dbReference type="AlphaFoldDB" id="A0A399IUZ2"/>
<dbReference type="Pfam" id="PF13271">
    <property type="entry name" value="DUF4062"/>
    <property type="match status" value="1"/>
</dbReference>
<evidence type="ECO:0000256" key="1">
    <source>
        <dbReference type="SAM" id="Coils"/>
    </source>
</evidence>
<keyword evidence="4" id="KW-1185">Reference proteome</keyword>
<organism evidence="3 4">
    <name type="scientific">Pseudooceanicola sediminis</name>
    <dbReference type="NCBI Taxonomy" id="2211117"/>
    <lineage>
        <taxon>Bacteria</taxon>
        <taxon>Pseudomonadati</taxon>
        <taxon>Pseudomonadota</taxon>
        <taxon>Alphaproteobacteria</taxon>
        <taxon>Rhodobacterales</taxon>
        <taxon>Paracoccaceae</taxon>
        <taxon>Pseudooceanicola</taxon>
    </lineage>
</organism>
<accession>A0A399IUZ2</accession>
<comment type="caution">
    <text evidence="3">The sequence shown here is derived from an EMBL/GenBank/DDBJ whole genome shotgun (WGS) entry which is preliminary data.</text>
</comment>
<dbReference type="Proteomes" id="UP000265848">
    <property type="component" value="Unassembled WGS sequence"/>
</dbReference>
<evidence type="ECO:0000259" key="2">
    <source>
        <dbReference type="Pfam" id="PF13271"/>
    </source>
</evidence>
<keyword evidence="1" id="KW-0175">Coiled coil</keyword>